<name>A0A9P8XXJ7_9PEZI</name>
<protein>
    <recommendedName>
        <fullName evidence="4">Transglycosylase SLT domain-containing protein</fullName>
    </recommendedName>
</protein>
<keyword evidence="3" id="KW-1185">Reference proteome</keyword>
<comment type="caution">
    <text evidence="2">The sequence shown here is derived from an EMBL/GenBank/DDBJ whole genome shotgun (WGS) entry which is preliminary data.</text>
</comment>
<dbReference type="Gene3D" id="1.10.530.10">
    <property type="match status" value="1"/>
</dbReference>
<dbReference type="InterPro" id="IPR023346">
    <property type="entry name" value="Lysozyme-like_dom_sf"/>
</dbReference>
<sequence length="220" mass="23888">MASIKTIFLSLVAAASLTNAAAVPTQDGQVTVETRTLSARAAPQWYSGTWDRFPGKSTWKSFDDLFNRNDDMMKYAGSTQNDINRIKTGINAAASQYKIDNRVLLAMIMQESHGYVGVRTTYSWEGIPTAGIMQCSGCPGFPGLTNLSQAQITSMILAGAKHFRGNLDRNGGDGYQPKSVYPALREYNSGNVNHADLSDGRGATPSYVSDVVQRLGGWFD</sequence>
<evidence type="ECO:0000313" key="2">
    <source>
        <dbReference type="EMBL" id="KAH7024409.1"/>
    </source>
</evidence>
<gene>
    <name evidence="2" type="ORF">B0I36DRAFT_352648</name>
</gene>
<dbReference type="Proteomes" id="UP000756346">
    <property type="component" value="Unassembled WGS sequence"/>
</dbReference>
<proteinExistence type="predicted"/>
<dbReference type="RefSeq" id="XP_046007957.1">
    <property type="nucleotide sequence ID" value="XM_046157132.1"/>
</dbReference>
<dbReference type="AlphaFoldDB" id="A0A9P8XXJ7"/>
<dbReference type="OrthoDB" id="1193027at2759"/>
<dbReference type="GeneID" id="70186678"/>
<evidence type="ECO:0008006" key="4">
    <source>
        <dbReference type="Google" id="ProtNLM"/>
    </source>
</evidence>
<dbReference type="SUPFAM" id="SSF53955">
    <property type="entry name" value="Lysozyme-like"/>
    <property type="match status" value="1"/>
</dbReference>
<reference evidence="2" key="1">
    <citation type="journal article" date="2021" name="Nat. Commun.">
        <title>Genetic determinants of endophytism in the Arabidopsis root mycobiome.</title>
        <authorList>
            <person name="Mesny F."/>
            <person name="Miyauchi S."/>
            <person name="Thiergart T."/>
            <person name="Pickel B."/>
            <person name="Atanasova L."/>
            <person name="Karlsson M."/>
            <person name="Huettel B."/>
            <person name="Barry K.W."/>
            <person name="Haridas S."/>
            <person name="Chen C."/>
            <person name="Bauer D."/>
            <person name="Andreopoulos W."/>
            <person name="Pangilinan J."/>
            <person name="LaButti K."/>
            <person name="Riley R."/>
            <person name="Lipzen A."/>
            <person name="Clum A."/>
            <person name="Drula E."/>
            <person name="Henrissat B."/>
            <person name="Kohler A."/>
            <person name="Grigoriev I.V."/>
            <person name="Martin F.M."/>
            <person name="Hacquard S."/>
        </authorList>
    </citation>
    <scope>NUCLEOTIDE SEQUENCE</scope>
    <source>
        <strain evidence="2">MPI-CAGE-CH-0230</strain>
    </source>
</reference>
<accession>A0A9P8XXJ7</accession>
<dbReference type="EMBL" id="JAGTJQ010000009">
    <property type="protein sequence ID" value="KAH7024409.1"/>
    <property type="molecule type" value="Genomic_DNA"/>
</dbReference>
<organism evidence="2 3">
    <name type="scientific">Microdochium trichocladiopsis</name>
    <dbReference type="NCBI Taxonomy" id="1682393"/>
    <lineage>
        <taxon>Eukaryota</taxon>
        <taxon>Fungi</taxon>
        <taxon>Dikarya</taxon>
        <taxon>Ascomycota</taxon>
        <taxon>Pezizomycotina</taxon>
        <taxon>Sordariomycetes</taxon>
        <taxon>Xylariomycetidae</taxon>
        <taxon>Xylariales</taxon>
        <taxon>Microdochiaceae</taxon>
        <taxon>Microdochium</taxon>
    </lineage>
</organism>
<evidence type="ECO:0000313" key="3">
    <source>
        <dbReference type="Proteomes" id="UP000756346"/>
    </source>
</evidence>
<evidence type="ECO:0000256" key="1">
    <source>
        <dbReference type="SAM" id="SignalP"/>
    </source>
</evidence>
<feature type="signal peptide" evidence="1">
    <location>
        <begin position="1"/>
        <end position="22"/>
    </location>
</feature>
<feature type="chain" id="PRO_5040228227" description="Transglycosylase SLT domain-containing protein" evidence="1">
    <location>
        <begin position="23"/>
        <end position="220"/>
    </location>
</feature>
<keyword evidence="1" id="KW-0732">Signal</keyword>